<evidence type="ECO:0000313" key="2">
    <source>
        <dbReference type="Proteomes" id="UP001056120"/>
    </source>
</evidence>
<keyword evidence="2" id="KW-1185">Reference proteome</keyword>
<comment type="caution">
    <text evidence="1">The sequence shown here is derived from an EMBL/GenBank/DDBJ whole genome shotgun (WGS) entry which is preliminary data.</text>
</comment>
<reference evidence="1 2" key="2">
    <citation type="journal article" date="2022" name="Mol. Ecol. Resour.">
        <title>The genomes of chicory, endive, great burdock and yacon provide insights into Asteraceae paleo-polyploidization history and plant inulin production.</title>
        <authorList>
            <person name="Fan W."/>
            <person name="Wang S."/>
            <person name="Wang H."/>
            <person name="Wang A."/>
            <person name="Jiang F."/>
            <person name="Liu H."/>
            <person name="Zhao H."/>
            <person name="Xu D."/>
            <person name="Zhang Y."/>
        </authorList>
    </citation>
    <scope>NUCLEOTIDE SEQUENCE [LARGE SCALE GENOMIC DNA]</scope>
    <source>
        <strain evidence="2">cv. Yunnan</strain>
        <tissue evidence="1">Leaves</tissue>
    </source>
</reference>
<accession>A0ACB9CEH2</accession>
<gene>
    <name evidence="1" type="ORF">L1987_63863</name>
</gene>
<dbReference type="Proteomes" id="UP001056120">
    <property type="component" value="Linkage Group LG21"/>
</dbReference>
<sequence length="70" mass="7967">MAIRTKASCSIKLNTIPLSSSSRNRNHTLNLSFHFNFSIRVYSSNFLILIESWCKYLTSSGDGRRGFAYS</sequence>
<reference evidence="2" key="1">
    <citation type="journal article" date="2022" name="Mol. Ecol. Resour.">
        <title>The genomes of chicory, endive, great burdock and yacon provide insights into Asteraceae palaeo-polyploidization history and plant inulin production.</title>
        <authorList>
            <person name="Fan W."/>
            <person name="Wang S."/>
            <person name="Wang H."/>
            <person name="Wang A."/>
            <person name="Jiang F."/>
            <person name="Liu H."/>
            <person name="Zhao H."/>
            <person name="Xu D."/>
            <person name="Zhang Y."/>
        </authorList>
    </citation>
    <scope>NUCLEOTIDE SEQUENCE [LARGE SCALE GENOMIC DNA]</scope>
    <source>
        <strain evidence="2">cv. Yunnan</strain>
    </source>
</reference>
<proteinExistence type="predicted"/>
<organism evidence="1 2">
    <name type="scientific">Smallanthus sonchifolius</name>
    <dbReference type="NCBI Taxonomy" id="185202"/>
    <lineage>
        <taxon>Eukaryota</taxon>
        <taxon>Viridiplantae</taxon>
        <taxon>Streptophyta</taxon>
        <taxon>Embryophyta</taxon>
        <taxon>Tracheophyta</taxon>
        <taxon>Spermatophyta</taxon>
        <taxon>Magnoliopsida</taxon>
        <taxon>eudicotyledons</taxon>
        <taxon>Gunneridae</taxon>
        <taxon>Pentapetalae</taxon>
        <taxon>asterids</taxon>
        <taxon>campanulids</taxon>
        <taxon>Asterales</taxon>
        <taxon>Asteraceae</taxon>
        <taxon>Asteroideae</taxon>
        <taxon>Heliantheae alliance</taxon>
        <taxon>Millerieae</taxon>
        <taxon>Smallanthus</taxon>
    </lineage>
</organism>
<protein>
    <submittedName>
        <fullName evidence="1">Uncharacterized protein</fullName>
    </submittedName>
</protein>
<dbReference type="EMBL" id="CM042038">
    <property type="protein sequence ID" value="KAI3732656.1"/>
    <property type="molecule type" value="Genomic_DNA"/>
</dbReference>
<name>A0ACB9CEH2_9ASTR</name>
<evidence type="ECO:0000313" key="1">
    <source>
        <dbReference type="EMBL" id="KAI3732656.1"/>
    </source>
</evidence>